<dbReference type="InterPro" id="IPR029058">
    <property type="entry name" value="AB_hydrolase_fold"/>
</dbReference>
<dbReference type="SUPFAM" id="SSF53474">
    <property type="entry name" value="alpha/beta-Hydrolases"/>
    <property type="match status" value="1"/>
</dbReference>
<evidence type="ECO:0000256" key="1">
    <source>
        <dbReference type="SAM" id="MobiDB-lite"/>
    </source>
</evidence>
<organism evidence="4 5">
    <name type="scientific">Alterisphingorhabdus coralli</name>
    <dbReference type="NCBI Taxonomy" id="3071408"/>
    <lineage>
        <taxon>Bacteria</taxon>
        <taxon>Pseudomonadati</taxon>
        <taxon>Pseudomonadota</taxon>
        <taxon>Alphaproteobacteria</taxon>
        <taxon>Sphingomonadales</taxon>
        <taxon>Sphingomonadaceae</taxon>
        <taxon>Alterisphingorhabdus (ex Yan et al. 2024)</taxon>
    </lineage>
</organism>
<reference evidence="4 5" key="1">
    <citation type="submission" date="2023-10" db="EMBL/GenBank/DDBJ databases">
        <title>Complete genome sequence of a Sphingomonadaceae bacterium.</title>
        <authorList>
            <person name="Yan C."/>
        </authorList>
    </citation>
    <scope>NUCLEOTIDE SEQUENCE [LARGE SCALE GENOMIC DNA]</scope>
    <source>
        <strain evidence="4 5">SCSIO 66989</strain>
    </source>
</reference>
<keyword evidence="4" id="KW-0378">Hydrolase</keyword>
<dbReference type="InterPro" id="IPR000073">
    <property type="entry name" value="AB_hydrolase_1"/>
</dbReference>
<dbReference type="PANTHER" id="PTHR43798:SF33">
    <property type="entry name" value="HYDROLASE, PUTATIVE (AFU_ORTHOLOGUE AFUA_2G14860)-RELATED"/>
    <property type="match status" value="1"/>
</dbReference>
<evidence type="ECO:0000259" key="3">
    <source>
        <dbReference type="Pfam" id="PF00561"/>
    </source>
</evidence>
<dbReference type="Proteomes" id="UP001302429">
    <property type="component" value="Chromosome"/>
</dbReference>
<dbReference type="RefSeq" id="WP_317083359.1">
    <property type="nucleotide sequence ID" value="NZ_CP136594.1"/>
</dbReference>
<dbReference type="GO" id="GO:0016020">
    <property type="term" value="C:membrane"/>
    <property type="evidence" value="ECO:0007669"/>
    <property type="project" value="TreeGrafter"/>
</dbReference>
<dbReference type="Pfam" id="PF00561">
    <property type="entry name" value="Abhydrolase_1"/>
    <property type="match status" value="1"/>
</dbReference>
<dbReference type="KEGG" id="acoa:RB602_04535"/>
<dbReference type="Gene3D" id="3.40.50.1820">
    <property type="entry name" value="alpha/beta hydrolase"/>
    <property type="match status" value="1"/>
</dbReference>
<keyword evidence="5" id="KW-1185">Reference proteome</keyword>
<dbReference type="AlphaFoldDB" id="A0AA97I241"/>
<dbReference type="InterPro" id="IPR050266">
    <property type="entry name" value="AB_hydrolase_sf"/>
</dbReference>
<dbReference type="PRINTS" id="PR00111">
    <property type="entry name" value="ABHYDROLASE"/>
</dbReference>
<keyword evidence="2" id="KW-0472">Membrane</keyword>
<feature type="domain" description="AB hydrolase-1" evidence="3">
    <location>
        <begin position="64"/>
        <end position="301"/>
    </location>
</feature>
<feature type="region of interest" description="Disordered" evidence="1">
    <location>
        <begin position="333"/>
        <end position="369"/>
    </location>
</feature>
<evidence type="ECO:0000256" key="2">
    <source>
        <dbReference type="SAM" id="Phobius"/>
    </source>
</evidence>
<gene>
    <name evidence="4" type="ORF">RB602_04535</name>
</gene>
<sequence>MLRILKWLALLLIVAIIGVGIWAYAPDRDVAELRAEYGGEPSQFIALPNGQTVHVRDTGPRDAPVLLLMHGSGASLHTWDGWAEALEGDYRVIRYDHAGHGLTGPHVANDYSAAAQSDMVHMLMQNLGVESYIVAGNSMGGRIAWHHTLDHPEAVRALILVDPSGAPQPDDATLPIGFRLVQSDALKPILGVMTPRSIIAETLKGSVAEPDAITDEQIDRYWHLLRYPGNREAMFNPGTGDPARKRDSDQIANITAPSLVLWGAQDTLIPVESAQWFDEKLPDSTLVIYSDLGHIPMEEDPARTAGDVREWLIAKGLDIMPPSRTPAGIMGGAAETAREAWTGRNNADDDAEDNAAASEDAIENTTANQ</sequence>
<keyword evidence="2" id="KW-0812">Transmembrane</keyword>
<name>A0AA97I241_9SPHN</name>
<evidence type="ECO:0000313" key="5">
    <source>
        <dbReference type="Proteomes" id="UP001302429"/>
    </source>
</evidence>
<keyword evidence="2" id="KW-1133">Transmembrane helix</keyword>
<proteinExistence type="predicted"/>
<dbReference type="EMBL" id="CP136594">
    <property type="protein sequence ID" value="WOE75990.1"/>
    <property type="molecule type" value="Genomic_DNA"/>
</dbReference>
<dbReference type="GO" id="GO:0016787">
    <property type="term" value="F:hydrolase activity"/>
    <property type="evidence" value="ECO:0007669"/>
    <property type="project" value="UniProtKB-KW"/>
</dbReference>
<accession>A0AA97I241</accession>
<feature type="transmembrane region" description="Helical" evidence="2">
    <location>
        <begin position="7"/>
        <end position="25"/>
    </location>
</feature>
<dbReference type="PANTHER" id="PTHR43798">
    <property type="entry name" value="MONOACYLGLYCEROL LIPASE"/>
    <property type="match status" value="1"/>
</dbReference>
<protein>
    <submittedName>
        <fullName evidence="4">Alpha/beta hydrolase</fullName>
    </submittedName>
</protein>
<evidence type="ECO:0000313" key="4">
    <source>
        <dbReference type="EMBL" id="WOE75990.1"/>
    </source>
</evidence>